<reference evidence="2 3" key="1">
    <citation type="submission" date="2016-10" db="EMBL/GenBank/DDBJ databases">
        <authorList>
            <person name="de Groot N.N."/>
        </authorList>
    </citation>
    <scope>NUCLEOTIDE SEQUENCE [LARGE SCALE GENOMIC DNA]</scope>
    <source>
        <strain evidence="2 3">DSM 43941</strain>
    </source>
</reference>
<dbReference type="InterPro" id="IPR052733">
    <property type="entry name" value="Chloroplast_QOR"/>
</dbReference>
<dbReference type="InterPro" id="IPR013154">
    <property type="entry name" value="ADH-like_N"/>
</dbReference>
<dbReference type="SUPFAM" id="SSF50129">
    <property type="entry name" value="GroES-like"/>
    <property type="match status" value="1"/>
</dbReference>
<dbReference type="Pfam" id="PF08240">
    <property type="entry name" value="ADH_N"/>
    <property type="match status" value="1"/>
</dbReference>
<evidence type="ECO:0000313" key="2">
    <source>
        <dbReference type="EMBL" id="SDT54267.1"/>
    </source>
</evidence>
<dbReference type="InterPro" id="IPR036291">
    <property type="entry name" value="NAD(P)-bd_dom_sf"/>
</dbReference>
<organism evidence="2 3">
    <name type="scientific">Actinoplanes derwentensis</name>
    <dbReference type="NCBI Taxonomy" id="113562"/>
    <lineage>
        <taxon>Bacteria</taxon>
        <taxon>Bacillati</taxon>
        <taxon>Actinomycetota</taxon>
        <taxon>Actinomycetes</taxon>
        <taxon>Micromonosporales</taxon>
        <taxon>Micromonosporaceae</taxon>
        <taxon>Actinoplanes</taxon>
    </lineage>
</organism>
<dbReference type="PANTHER" id="PTHR44013:SF1">
    <property type="entry name" value="ZINC-TYPE ALCOHOL DEHYDROGENASE-LIKE PROTEIN C16A3.02C"/>
    <property type="match status" value="1"/>
</dbReference>
<dbReference type="GO" id="GO:0016491">
    <property type="term" value="F:oxidoreductase activity"/>
    <property type="evidence" value="ECO:0007669"/>
    <property type="project" value="InterPro"/>
</dbReference>
<keyword evidence="3" id="KW-1185">Reference proteome</keyword>
<dbReference type="STRING" id="113562.SAMN04489716_4407"/>
<accession>A0A1H2B864</accession>
<dbReference type="PANTHER" id="PTHR44013">
    <property type="entry name" value="ZINC-TYPE ALCOHOL DEHYDROGENASE-LIKE PROTEIN C16A3.02C"/>
    <property type="match status" value="1"/>
</dbReference>
<dbReference type="EMBL" id="LT629758">
    <property type="protein sequence ID" value="SDT54267.1"/>
    <property type="molecule type" value="Genomic_DNA"/>
</dbReference>
<gene>
    <name evidence="2" type="ORF">SAMN04489716_4407</name>
</gene>
<evidence type="ECO:0000313" key="3">
    <source>
        <dbReference type="Proteomes" id="UP000198688"/>
    </source>
</evidence>
<feature type="domain" description="Enoyl reductase (ER)" evidence="1">
    <location>
        <begin position="22"/>
        <end position="324"/>
    </location>
</feature>
<dbReference type="SUPFAM" id="SSF51735">
    <property type="entry name" value="NAD(P)-binding Rossmann-fold domains"/>
    <property type="match status" value="1"/>
</dbReference>
<protein>
    <submittedName>
        <fullName evidence="2">NADPH:quinone reductase</fullName>
    </submittedName>
</protein>
<dbReference type="Proteomes" id="UP000198688">
    <property type="component" value="Chromosome I"/>
</dbReference>
<dbReference type="Pfam" id="PF13602">
    <property type="entry name" value="ADH_zinc_N_2"/>
    <property type="match status" value="1"/>
</dbReference>
<dbReference type="Gene3D" id="3.90.180.10">
    <property type="entry name" value="Medium-chain alcohol dehydrogenases, catalytic domain"/>
    <property type="match status" value="1"/>
</dbReference>
<dbReference type="SMART" id="SM00829">
    <property type="entry name" value="PKS_ER"/>
    <property type="match status" value="1"/>
</dbReference>
<evidence type="ECO:0000259" key="1">
    <source>
        <dbReference type="SMART" id="SM00829"/>
    </source>
</evidence>
<dbReference type="Gene3D" id="3.40.50.720">
    <property type="entry name" value="NAD(P)-binding Rossmann-like Domain"/>
    <property type="match status" value="1"/>
</dbReference>
<dbReference type="InterPro" id="IPR011032">
    <property type="entry name" value="GroES-like_sf"/>
</dbReference>
<dbReference type="AlphaFoldDB" id="A0A1H2B864"/>
<sequence length="326" mass="33285">MWQTFTTERTNTMKAAQILSYGTPDVLTLTEVQRPEPGPGEVLVAVAASSVNGHDSLVRSGAMKIVSGRRFPLGTGLDFAGVVAGIGPGTTGAVDGQLVWGTVHPRGKHQIAGAAEYVVVPADRVAPVPAGLSAVQAAALVVPGITALAALCGATGLAAGESVLVRGAAGGVGVAAVQLAHAFGGRVTALARSRHADALTSLGAERVLDYTEVTADRIGTFDVIVDTVGTELASYRRRLTPGGRMVTVGLSGPAIAAIAASTVFGSRRIRTFSADPRTAQLTELAEQVTAGRIQPVIDGVYPLADIAAAHRSFDKGGAWGRQVVRV</sequence>
<name>A0A1H2B864_9ACTN</name>
<dbReference type="InterPro" id="IPR020843">
    <property type="entry name" value="ER"/>
</dbReference>
<proteinExistence type="predicted"/>
<dbReference type="CDD" id="cd05289">
    <property type="entry name" value="MDR_like_2"/>
    <property type="match status" value="1"/>
</dbReference>